<evidence type="ECO:0000313" key="3">
    <source>
        <dbReference type="Proteomes" id="UP001283361"/>
    </source>
</evidence>
<comment type="caution">
    <text evidence="2">The sequence shown here is derived from an EMBL/GenBank/DDBJ whole genome shotgun (WGS) entry which is preliminary data.</text>
</comment>
<dbReference type="EMBL" id="JAWDGP010003841">
    <property type="protein sequence ID" value="KAK3770481.1"/>
    <property type="molecule type" value="Genomic_DNA"/>
</dbReference>
<gene>
    <name evidence="2" type="ORF">RRG08_027964</name>
</gene>
<dbReference type="Proteomes" id="UP001283361">
    <property type="component" value="Unassembled WGS sequence"/>
</dbReference>
<keyword evidence="3" id="KW-1185">Reference proteome</keyword>
<sequence>MANRKPVIIRVENSQRKNTPALKIETKAPFPGQLQYPLPGGTSYFPPGFLLTTCRWSLQLLDHVEWERTRKGGPGREGVTDTSRQFEGFPRYQHLDQKQTSDVGLSDRVQQQ</sequence>
<evidence type="ECO:0000256" key="1">
    <source>
        <dbReference type="SAM" id="MobiDB-lite"/>
    </source>
</evidence>
<proteinExistence type="predicted"/>
<protein>
    <submittedName>
        <fullName evidence="2">Uncharacterized protein</fullName>
    </submittedName>
</protein>
<name>A0AAE0ZK89_9GAST</name>
<organism evidence="2 3">
    <name type="scientific">Elysia crispata</name>
    <name type="common">lettuce slug</name>
    <dbReference type="NCBI Taxonomy" id="231223"/>
    <lineage>
        <taxon>Eukaryota</taxon>
        <taxon>Metazoa</taxon>
        <taxon>Spiralia</taxon>
        <taxon>Lophotrochozoa</taxon>
        <taxon>Mollusca</taxon>
        <taxon>Gastropoda</taxon>
        <taxon>Heterobranchia</taxon>
        <taxon>Euthyneura</taxon>
        <taxon>Panpulmonata</taxon>
        <taxon>Sacoglossa</taxon>
        <taxon>Placobranchoidea</taxon>
        <taxon>Plakobranchidae</taxon>
        <taxon>Elysia</taxon>
    </lineage>
</organism>
<feature type="compositionally biased region" description="Polar residues" evidence="1">
    <location>
        <begin position="100"/>
        <end position="112"/>
    </location>
</feature>
<reference evidence="2" key="1">
    <citation type="journal article" date="2023" name="G3 (Bethesda)">
        <title>A reference genome for the long-term kleptoplast-retaining sea slug Elysia crispata morphotype clarki.</title>
        <authorList>
            <person name="Eastman K.E."/>
            <person name="Pendleton A.L."/>
            <person name="Shaikh M.A."/>
            <person name="Suttiyut T."/>
            <person name="Ogas R."/>
            <person name="Tomko P."/>
            <person name="Gavelis G."/>
            <person name="Widhalm J.R."/>
            <person name="Wisecaver J.H."/>
        </authorList>
    </citation>
    <scope>NUCLEOTIDE SEQUENCE</scope>
    <source>
        <strain evidence="2">ECLA1</strain>
    </source>
</reference>
<dbReference type="AlphaFoldDB" id="A0AAE0ZK89"/>
<accession>A0AAE0ZK89</accession>
<feature type="region of interest" description="Disordered" evidence="1">
    <location>
        <begin position="69"/>
        <end position="112"/>
    </location>
</feature>
<evidence type="ECO:0000313" key="2">
    <source>
        <dbReference type="EMBL" id="KAK3770481.1"/>
    </source>
</evidence>